<organism evidence="1 2">
    <name type="scientific">Microvirga makkahensis</name>
    <dbReference type="NCBI Taxonomy" id="1128670"/>
    <lineage>
        <taxon>Bacteria</taxon>
        <taxon>Pseudomonadati</taxon>
        <taxon>Pseudomonadota</taxon>
        <taxon>Alphaproteobacteria</taxon>
        <taxon>Hyphomicrobiales</taxon>
        <taxon>Methylobacteriaceae</taxon>
        <taxon>Microvirga</taxon>
    </lineage>
</organism>
<evidence type="ECO:0000313" key="2">
    <source>
        <dbReference type="Proteomes" id="UP000436483"/>
    </source>
</evidence>
<accession>A0A7X3SMI6</accession>
<reference evidence="1 2" key="1">
    <citation type="submission" date="2019-12" db="EMBL/GenBank/DDBJ databases">
        <authorList>
            <person name="Yuan C.-G."/>
        </authorList>
    </citation>
    <scope>NUCLEOTIDE SEQUENCE [LARGE SCALE GENOMIC DNA]</scope>
    <source>
        <strain evidence="1 2">KCTC 23863</strain>
    </source>
</reference>
<dbReference type="EMBL" id="WURB01000001">
    <property type="protein sequence ID" value="MXQ10412.1"/>
    <property type="molecule type" value="Genomic_DNA"/>
</dbReference>
<keyword evidence="2" id="KW-1185">Reference proteome</keyword>
<gene>
    <name evidence="1" type="ORF">GR328_02850</name>
</gene>
<protein>
    <submittedName>
        <fullName evidence="1">Uncharacterized protein</fullName>
    </submittedName>
</protein>
<evidence type="ECO:0000313" key="1">
    <source>
        <dbReference type="EMBL" id="MXQ10412.1"/>
    </source>
</evidence>
<name>A0A7X3SMI6_9HYPH</name>
<dbReference type="OrthoDB" id="359078at2"/>
<dbReference type="AlphaFoldDB" id="A0A7X3SMI6"/>
<dbReference type="RefSeq" id="WP_160882990.1">
    <property type="nucleotide sequence ID" value="NZ_WURB01000001.1"/>
</dbReference>
<reference evidence="1 2" key="2">
    <citation type="submission" date="2020-01" db="EMBL/GenBank/DDBJ databases">
        <title>Microvirga sp. nov., an arsenate reduction bacterium isolated from Tibet hotspring sediments.</title>
        <authorList>
            <person name="Xian W.-D."/>
            <person name="Li W.-J."/>
        </authorList>
    </citation>
    <scope>NUCLEOTIDE SEQUENCE [LARGE SCALE GENOMIC DNA]</scope>
    <source>
        <strain evidence="1 2">KCTC 23863</strain>
    </source>
</reference>
<sequence length="65" mass="7074">MSGAGFPAQHLHSGDRHRRLMAAVEGVVMPWIRTKCMDTPFWRATYHANVGGVLVLPAGIFIGNA</sequence>
<comment type="caution">
    <text evidence="1">The sequence shown here is derived from an EMBL/GenBank/DDBJ whole genome shotgun (WGS) entry which is preliminary data.</text>
</comment>
<dbReference type="Proteomes" id="UP000436483">
    <property type="component" value="Unassembled WGS sequence"/>
</dbReference>
<proteinExistence type="predicted"/>